<keyword evidence="2 5" id="KW-0012">Acyltransferase</keyword>
<evidence type="ECO:0000256" key="1">
    <source>
        <dbReference type="ARBA" id="ARBA00022679"/>
    </source>
</evidence>
<dbReference type="PANTHER" id="PTHR43792">
    <property type="entry name" value="GNAT FAMILY, PUTATIVE (AFU_ORTHOLOGUE AFUA_3G00765)-RELATED-RELATED"/>
    <property type="match status" value="1"/>
</dbReference>
<dbReference type="Proteomes" id="UP001614394">
    <property type="component" value="Unassembled WGS sequence"/>
</dbReference>
<feature type="domain" description="N-acetyltransferase" evidence="4">
    <location>
        <begin position="16"/>
        <end position="160"/>
    </location>
</feature>
<evidence type="ECO:0000256" key="2">
    <source>
        <dbReference type="ARBA" id="ARBA00023315"/>
    </source>
</evidence>
<dbReference type="Gene3D" id="3.40.630.30">
    <property type="match status" value="1"/>
</dbReference>
<keyword evidence="1 5" id="KW-0808">Transferase</keyword>
<reference evidence="5 6" key="1">
    <citation type="submission" date="2024-10" db="EMBL/GenBank/DDBJ databases">
        <title>The Natural Products Discovery Center: Release of the First 8490 Sequenced Strains for Exploring Actinobacteria Biosynthetic Diversity.</title>
        <authorList>
            <person name="Kalkreuter E."/>
            <person name="Kautsar S.A."/>
            <person name="Yang D."/>
            <person name="Bader C.D."/>
            <person name="Teijaro C.N."/>
            <person name="Fluegel L."/>
            <person name="Davis C.M."/>
            <person name="Simpson J.R."/>
            <person name="Lauterbach L."/>
            <person name="Steele A.D."/>
            <person name="Gui C."/>
            <person name="Meng S."/>
            <person name="Li G."/>
            <person name="Viehrig K."/>
            <person name="Ye F."/>
            <person name="Su P."/>
            <person name="Kiefer A.F."/>
            <person name="Nichols A."/>
            <person name="Cepeda A.J."/>
            <person name="Yan W."/>
            <person name="Fan B."/>
            <person name="Jiang Y."/>
            <person name="Adhikari A."/>
            <person name="Zheng C.-J."/>
            <person name="Schuster L."/>
            <person name="Cowan T.M."/>
            <person name="Smanski M.J."/>
            <person name="Chevrette M.G."/>
            <person name="De Carvalho L.P.S."/>
            <person name="Shen B."/>
        </authorList>
    </citation>
    <scope>NUCLEOTIDE SEQUENCE [LARGE SCALE GENOMIC DNA]</scope>
    <source>
        <strain evidence="5 6">NPDC053399</strain>
    </source>
</reference>
<gene>
    <name evidence="5" type="ORF">ACIGXA_37025</name>
</gene>
<organism evidence="5 6">
    <name type="scientific">Streptomyces fildesensis</name>
    <dbReference type="NCBI Taxonomy" id="375757"/>
    <lineage>
        <taxon>Bacteria</taxon>
        <taxon>Bacillati</taxon>
        <taxon>Actinomycetota</taxon>
        <taxon>Actinomycetes</taxon>
        <taxon>Kitasatosporales</taxon>
        <taxon>Streptomycetaceae</taxon>
        <taxon>Streptomyces</taxon>
    </lineage>
</organism>
<comment type="similarity">
    <text evidence="3">Belongs to the acetyltransferase family. RimJ subfamily.</text>
</comment>
<dbReference type="GO" id="GO:0016746">
    <property type="term" value="F:acyltransferase activity"/>
    <property type="evidence" value="ECO:0007669"/>
    <property type="project" value="UniProtKB-KW"/>
</dbReference>
<dbReference type="PROSITE" id="PS51186">
    <property type="entry name" value="GNAT"/>
    <property type="match status" value="1"/>
</dbReference>
<evidence type="ECO:0000313" key="5">
    <source>
        <dbReference type="EMBL" id="MFI9106123.1"/>
    </source>
</evidence>
<dbReference type="PANTHER" id="PTHR43792:SF8">
    <property type="entry name" value="[RIBOSOMAL PROTEIN US5]-ALANINE N-ACETYLTRANSFERASE"/>
    <property type="match status" value="1"/>
</dbReference>
<name>A0ABW8CI77_9ACTN</name>
<proteinExistence type="inferred from homology"/>
<dbReference type="InterPro" id="IPR000182">
    <property type="entry name" value="GNAT_dom"/>
</dbReference>
<dbReference type="Pfam" id="PF13302">
    <property type="entry name" value="Acetyltransf_3"/>
    <property type="match status" value="1"/>
</dbReference>
<comment type="caution">
    <text evidence="5">The sequence shown here is derived from an EMBL/GenBank/DDBJ whole genome shotgun (WGS) entry which is preliminary data.</text>
</comment>
<protein>
    <submittedName>
        <fullName evidence="5">GNAT family N-acetyltransferase</fullName>
        <ecNumber evidence="5">2.3.-.-</ecNumber>
    </submittedName>
</protein>
<dbReference type="InterPro" id="IPR016181">
    <property type="entry name" value="Acyl_CoA_acyltransferase"/>
</dbReference>
<dbReference type="RefSeq" id="WP_399657346.1">
    <property type="nucleotide sequence ID" value="NZ_JBITYG010000016.1"/>
</dbReference>
<dbReference type="EMBL" id="JBITYG010000016">
    <property type="protein sequence ID" value="MFI9106123.1"/>
    <property type="molecule type" value="Genomic_DNA"/>
</dbReference>
<evidence type="ECO:0000259" key="4">
    <source>
        <dbReference type="PROSITE" id="PS51186"/>
    </source>
</evidence>
<dbReference type="InterPro" id="IPR051531">
    <property type="entry name" value="N-acetyltransferase"/>
</dbReference>
<dbReference type="SUPFAM" id="SSF55729">
    <property type="entry name" value="Acyl-CoA N-acyltransferases (Nat)"/>
    <property type="match status" value="1"/>
</dbReference>
<dbReference type="EC" id="2.3.-.-" evidence="5"/>
<sequence length="172" mass="18066">MPVLQPLGRGHAPALLEFELKNRTYFAASIPDRGDDYFAQFDARLDELLTDQAAGLLHFHVLVADDGAVLGRVNLVDVEGGSAELGYRIAEEAAGRGLATAAVHQICDLAATAYGLTALRARTTLDNAGSRAVLARTGFTPIGEIQLSGRPGLSFVRNLAAARPGDDSPASP</sequence>
<evidence type="ECO:0000256" key="3">
    <source>
        <dbReference type="ARBA" id="ARBA00038502"/>
    </source>
</evidence>
<evidence type="ECO:0000313" key="6">
    <source>
        <dbReference type="Proteomes" id="UP001614394"/>
    </source>
</evidence>
<keyword evidence="6" id="KW-1185">Reference proteome</keyword>
<accession>A0ABW8CI77</accession>